<evidence type="ECO:0000313" key="3">
    <source>
        <dbReference type="Proteomes" id="UP001497482"/>
    </source>
</evidence>
<organism evidence="2 3">
    <name type="scientific">Knipowitschia caucasica</name>
    <name type="common">Caucasian dwarf goby</name>
    <name type="synonym">Pomatoschistus caucasicus</name>
    <dbReference type="NCBI Taxonomy" id="637954"/>
    <lineage>
        <taxon>Eukaryota</taxon>
        <taxon>Metazoa</taxon>
        <taxon>Chordata</taxon>
        <taxon>Craniata</taxon>
        <taxon>Vertebrata</taxon>
        <taxon>Euteleostomi</taxon>
        <taxon>Actinopterygii</taxon>
        <taxon>Neopterygii</taxon>
        <taxon>Teleostei</taxon>
        <taxon>Neoteleostei</taxon>
        <taxon>Acanthomorphata</taxon>
        <taxon>Gobiaria</taxon>
        <taxon>Gobiiformes</taxon>
        <taxon>Gobioidei</taxon>
        <taxon>Gobiidae</taxon>
        <taxon>Gobiinae</taxon>
        <taxon>Knipowitschia</taxon>
    </lineage>
</organism>
<feature type="region of interest" description="Disordered" evidence="1">
    <location>
        <begin position="141"/>
        <end position="227"/>
    </location>
</feature>
<gene>
    <name evidence="2" type="ORF">KC01_LOCUS5284</name>
</gene>
<keyword evidence="3" id="KW-1185">Reference proteome</keyword>
<dbReference type="Proteomes" id="UP001497482">
    <property type="component" value="Chromosome 11"/>
</dbReference>
<feature type="compositionally biased region" description="Polar residues" evidence="1">
    <location>
        <begin position="1"/>
        <end position="21"/>
    </location>
</feature>
<evidence type="ECO:0000256" key="1">
    <source>
        <dbReference type="SAM" id="MobiDB-lite"/>
    </source>
</evidence>
<accession>A0AAV2J7M6</accession>
<name>A0AAV2J7M6_KNICA</name>
<protein>
    <submittedName>
        <fullName evidence="2">Uncharacterized protein</fullName>
    </submittedName>
</protein>
<dbReference type="AlphaFoldDB" id="A0AAV2J7M6"/>
<feature type="region of interest" description="Disordered" evidence="1">
    <location>
        <begin position="1"/>
        <end position="25"/>
    </location>
</feature>
<dbReference type="EMBL" id="OZ035833">
    <property type="protein sequence ID" value="CAL1573365.1"/>
    <property type="molecule type" value="Genomic_DNA"/>
</dbReference>
<proteinExistence type="predicted"/>
<sequence length="290" mass="32474">MSDTSPVQVTVGEDSQSQTKFSPHRSESLIALKDLPLLQRREFKIQGGQIGDNASDISYSSISKQMDRGVKENHIENEVVQAVLRIIKPGIFKEMLTSKEEMQPRLPVDLIFNLNPDQDPTTPRGYAEKWAARMKEAYRIASENSQQSSAKGKKSYDRHTRGTVLEPEPDADKSENENIEVPAEEVQRETDPEDNDEPAAPLQPADANEGEEDEPEVRRSTRARRPPQMFTYNSLGQPTFQFQPPPAVHAVEAFLPPARTTDPRYGTTATGKPFLRHSGCSWGLFLTSVL</sequence>
<evidence type="ECO:0000313" key="2">
    <source>
        <dbReference type="EMBL" id="CAL1573365.1"/>
    </source>
</evidence>
<reference evidence="2 3" key="1">
    <citation type="submission" date="2024-04" db="EMBL/GenBank/DDBJ databases">
        <authorList>
            <person name="Waldvogel A.-M."/>
            <person name="Schoenle A."/>
        </authorList>
    </citation>
    <scope>NUCLEOTIDE SEQUENCE [LARGE SCALE GENOMIC DNA]</scope>
</reference>